<dbReference type="Pfam" id="PF13505">
    <property type="entry name" value="OMP_b-brl"/>
    <property type="match status" value="1"/>
</dbReference>
<gene>
    <name evidence="3" type="ORF">MNB_SV-8-1363</name>
</gene>
<protein>
    <submittedName>
        <fullName evidence="3">Putative outer membrane protein A</fullName>
    </submittedName>
</protein>
<dbReference type="EMBL" id="FPHD01000020">
    <property type="protein sequence ID" value="SFV52695.1"/>
    <property type="molecule type" value="Genomic_DNA"/>
</dbReference>
<accession>A0A1W1BGU4</accession>
<evidence type="ECO:0000256" key="1">
    <source>
        <dbReference type="ARBA" id="ARBA00022729"/>
    </source>
</evidence>
<keyword evidence="1" id="KW-0732">Signal</keyword>
<proteinExistence type="predicted"/>
<name>A0A1W1BGU4_9ZZZZ</name>
<reference evidence="3" key="1">
    <citation type="submission" date="2016-10" db="EMBL/GenBank/DDBJ databases">
        <authorList>
            <person name="de Groot N.N."/>
        </authorList>
    </citation>
    <scope>NUCLEOTIDE SEQUENCE</scope>
</reference>
<dbReference type="InterPro" id="IPR011250">
    <property type="entry name" value="OMP/PagP_B-barrel"/>
</dbReference>
<dbReference type="SUPFAM" id="SSF56925">
    <property type="entry name" value="OMPA-like"/>
    <property type="match status" value="1"/>
</dbReference>
<evidence type="ECO:0000259" key="2">
    <source>
        <dbReference type="Pfam" id="PF13505"/>
    </source>
</evidence>
<dbReference type="InterPro" id="IPR027385">
    <property type="entry name" value="Beta-barrel_OMP"/>
</dbReference>
<dbReference type="AlphaFoldDB" id="A0A1W1BGU4"/>
<sequence>MKKITLSVISVIVLSSAGVAGGNIAIPVSVPKVVEPIMSESAFYVGFGMSYMSLRDDLSDEEFTATGVMLQAGYQFNKYFAIEGRYTRDISDVEYDHGDTVNPDYDDYPTDFSNIAIYLKPMYPVNNFNFYALLGYGRTELTNIPLGGPGISADRAESGFQWGLGAAYEVTENISVFVDYVRFYDDTGFDYRAQHADVNSNAWTLGVSYKF</sequence>
<evidence type="ECO:0000313" key="3">
    <source>
        <dbReference type="EMBL" id="SFV52695.1"/>
    </source>
</evidence>
<organism evidence="3">
    <name type="scientific">hydrothermal vent metagenome</name>
    <dbReference type="NCBI Taxonomy" id="652676"/>
    <lineage>
        <taxon>unclassified sequences</taxon>
        <taxon>metagenomes</taxon>
        <taxon>ecological metagenomes</taxon>
    </lineage>
</organism>
<feature type="domain" description="Outer membrane protein beta-barrel" evidence="2">
    <location>
        <begin position="40"/>
        <end position="211"/>
    </location>
</feature>
<dbReference type="Gene3D" id="2.40.160.20">
    <property type="match status" value="1"/>
</dbReference>